<dbReference type="OrthoDB" id="258627at2759"/>
<dbReference type="Pfam" id="PF07683">
    <property type="entry name" value="CobW_C"/>
    <property type="match status" value="1"/>
</dbReference>
<accession>A0A7J7ILK9</accession>
<dbReference type="SUPFAM" id="SSF52540">
    <property type="entry name" value="P-loop containing nucleoside triphosphate hydrolases"/>
    <property type="match status" value="1"/>
</dbReference>
<evidence type="ECO:0000256" key="2">
    <source>
        <dbReference type="ARBA" id="ARBA00022801"/>
    </source>
</evidence>
<name>A0A7J7ILK9_9RHOD</name>
<dbReference type="Gene3D" id="3.40.50.300">
    <property type="entry name" value="P-loop containing nucleotide triphosphate hydrolases"/>
    <property type="match status" value="1"/>
</dbReference>
<dbReference type="Proteomes" id="UP000530660">
    <property type="component" value="Unassembled WGS sequence"/>
</dbReference>
<evidence type="ECO:0000313" key="8">
    <source>
        <dbReference type="EMBL" id="KAF6003579.1"/>
    </source>
</evidence>
<evidence type="ECO:0000256" key="1">
    <source>
        <dbReference type="ARBA" id="ARBA00022741"/>
    </source>
</evidence>
<dbReference type="InterPro" id="IPR003495">
    <property type="entry name" value="CobW/HypB/UreG_nucleotide-bd"/>
</dbReference>
<feature type="region of interest" description="Disordered" evidence="6">
    <location>
        <begin position="310"/>
        <end position="331"/>
    </location>
</feature>
<dbReference type="InterPro" id="IPR011629">
    <property type="entry name" value="CobW-like_C"/>
</dbReference>
<comment type="caution">
    <text evidence="8">The sequence shown here is derived from an EMBL/GenBank/DDBJ whole genome shotgun (WGS) entry which is preliminary data.</text>
</comment>
<feature type="compositionally biased region" description="Basic and acidic residues" evidence="6">
    <location>
        <begin position="313"/>
        <end position="331"/>
    </location>
</feature>
<dbReference type="GO" id="GO:0000166">
    <property type="term" value="F:nucleotide binding"/>
    <property type="evidence" value="ECO:0007669"/>
    <property type="project" value="UniProtKB-KW"/>
</dbReference>
<dbReference type="InterPro" id="IPR051316">
    <property type="entry name" value="Zinc-reg_GTPase_activator"/>
</dbReference>
<dbReference type="InterPro" id="IPR036627">
    <property type="entry name" value="CobW-likC_sf"/>
</dbReference>
<dbReference type="SUPFAM" id="SSF90002">
    <property type="entry name" value="Hypothetical protein YjiA, C-terminal domain"/>
    <property type="match status" value="1"/>
</dbReference>
<feature type="region of interest" description="Disordered" evidence="6">
    <location>
        <begin position="55"/>
        <end position="83"/>
    </location>
</feature>
<proteinExistence type="inferred from homology"/>
<evidence type="ECO:0000256" key="3">
    <source>
        <dbReference type="ARBA" id="ARBA00023186"/>
    </source>
</evidence>
<dbReference type="EMBL" id="VWRR01000006">
    <property type="protein sequence ID" value="KAF6003579.1"/>
    <property type="molecule type" value="Genomic_DNA"/>
</dbReference>
<evidence type="ECO:0000256" key="5">
    <source>
        <dbReference type="ARBA" id="ARBA00049117"/>
    </source>
</evidence>
<comment type="similarity">
    <text evidence="4">Belongs to the SIMIBI class G3E GTPase family. ZNG1 subfamily.</text>
</comment>
<evidence type="ECO:0000256" key="4">
    <source>
        <dbReference type="ARBA" id="ARBA00034320"/>
    </source>
</evidence>
<evidence type="ECO:0000256" key="6">
    <source>
        <dbReference type="SAM" id="MobiDB-lite"/>
    </source>
</evidence>
<dbReference type="AlphaFoldDB" id="A0A7J7ILK9"/>
<protein>
    <recommendedName>
        <fullName evidence="7">CobW C-terminal domain-containing protein</fullName>
    </recommendedName>
</protein>
<keyword evidence="2" id="KW-0378">Hydrolase</keyword>
<evidence type="ECO:0000259" key="7">
    <source>
        <dbReference type="SMART" id="SM00833"/>
    </source>
</evidence>
<dbReference type="InterPro" id="IPR027417">
    <property type="entry name" value="P-loop_NTPase"/>
</dbReference>
<dbReference type="PANTHER" id="PTHR13748">
    <property type="entry name" value="COBW-RELATED"/>
    <property type="match status" value="1"/>
</dbReference>
<keyword evidence="3" id="KW-0143">Chaperone</keyword>
<dbReference type="GO" id="GO:0016787">
    <property type="term" value="F:hydrolase activity"/>
    <property type="evidence" value="ECO:0007669"/>
    <property type="project" value="UniProtKB-KW"/>
</dbReference>
<dbReference type="Pfam" id="PF02492">
    <property type="entry name" value="cobW"/>
    <property type="match status" value="1"/>
</dbReference>
<keyword evidence="1" id="KW-0547">Nucleotide-binding</keyword>
<feature type="compositionally biased region" description="Low complexity" evidence="6">
    <location>
        <begin position="55"/>
        <end position="69"/>
    </location>
</feature>
<reference evidence="8 9" key="1">
    <citation type="journal article" date="2020" name="J. Phycol.">
        <title>Comparative genome analysis reveals Cyanidiococcus gen. nov., a new extremophilic red algal genus sister to Cyanidioschyzon (Cyanidioschyzonaceae, Rhodophyta).</title>
        <authorList>
            <person name="Liu S.-L."/>
            <person name="Chiang Y.-R."/>
            <person name="Yoon H.S."/>
            <person name="Fu H.-Y."/>
        </authorList>
    </citation>
    <scope>NUCLEOTIDE SEQUENCE [LARGE SCALE GENOMIC DNA]</scope>
    <source>
        <strain evidence="8 9">THAL066</strain>
    </source>
</reference>
<sequence length="434" mass="49150">MFIFATSTVRRSSDRFHLSQSSQRWGWQWCCRALRTRRGIASISVRSAARSLWASAAPSPNSSPSGASGTVAENMESASGTDEVDQRIPVSILTGFLGSGKSTLLNRILKTKHGKRYAVIENEFGEVGIDDELVKNHIRLEGGDELFEMNNGCLCCTVRSDLVRILRRLLTRTTKYDGILIETTGMADPTPVIQTFFLDETLADFLRLDGVITVVDAKHLQMHLDPKHGVRRETVEQIAFADRLLLNKIDLVSSAERRNAQETLRRLNATAPIIPCVRAEVPIEELLNMRAFDLDRITERDPFFLAMDESSENGDHQHEHEHEHEHGEHDHIHDHSITSVGILEPGELDVDRLNEWLSNFLSERGEDIFRMKGILSIHGTDRRYIFQGVHMLFESMPSEPWGTDPRVNRLVFIGRNLDRAAITEAFRTCLRSET</sequence>
<dbReference type="SMART" id="SM00833">
    <property type="entry name" value="CobW_C"/>
    <property type="match status" value="1"/>
</dbReference>
<dbReference type="PANTHER" id="PTHR13748:SF62">
    <property type="entry name" value="COBW DOMAIN-CONTAINING PROTEIN"/>
    <property type="match status" value="1"/>
</dbReference>
<comment type="catalytic activity">
    <reaction evidence="5">
        <text>GTP + H2O = GDP + phosphate + H(+)</text>
        <dbReference type="Rhea" id="RHEA:19669"/>
        <dbReference type="ChEBI" id="CHEBI:15377"/>
        <dbReference type="ChEBI" id="CHEBI:15378"/>
        <dbReference type="ChEBI" id="CHEBI:37565"/>
        <dbReference type="ChEBI" id="CHEBI:43474"/>
        <dbReference type="ChEBI" id="CHEBI:58189"/>
    </reaction>
    <physiologicalReaction direction="left-to-right" evidence="5">
        <dbReference type="Rhea" id="RHEA:19670"/>
    </physiologicalReaction>
</comment>
<keyword evidence="9" id="KW-1185">Reference proteome</keyword>
<evidence type="ECO:0000313" key="9">
    <source>
        <dbReference type="Proteomes" id="UP000530660"/>
    </source>
</evidence>
<feature type="domain" description="CobW C-terminal" evidence="7">
    <location>
        <begin position="337"/>
        <end position="430"/>
    </location>
</feature>
<organism evidence="8 9">
    <name type="scientific">Cyanidiococcus yangmingshanensis</name>
    <dbReference type="NCBI Taxonomy" id="2690220"/>
    <lineage>
        <taxon>Eukaryota</taxon>
        <taxon>Rhodophyta</taxon>
        <taxon>Bangiophyceae</taxon>
        <taxon>Cyanidiales</taxon>
        <taxon>Cyanidiaceae</taxon>
        <taxon>Cyanidiococcus</taxon>
    </lineage>
</organism>
<gene>
    <name evidence="8" type="ORF">F1559_002918</name>
</gene>
<dbReference type="CDD" id="cd03112">
    <property type="entry name" value="CobW-like"/>
    <property type="match status" value="1"/>
</dbReference>
<dbReference type="GO" id="GO:0005737">
    <property type="term" value="C:cytoplasm"/>
    <property type="evidence" value="ECO:0007669"/>
    <property type="project" value="TreeGrafter"/>
</dbReference>
<dbReference type="Gene3D" id="3.30.1220.10">
    <property type="entry name" value="CobW-like, C-terminal domain"/>
    <property type="match status" value="1"/>
</dbReference>